<dbReference type="InterPro" id="IPR001626">
    <property type="entry name" value="ABC_TroCD"/>
</dbReference>
<dbReference type="Proteomes" id="UP000008291">
    <property type="component" value="Chromosome"/>
</dbReference>
<dbReference type="RefSeq" id="WP_011313051.1">
    <property type="nucleotide sequence ID" value="NC_007404.1"/>
</dbReference>
<accession>Q3SFW4</accession>
<comment type="similarity">
    <text evidence="2 6">Belongs to the ABC-3 integral membrane protein family.</text>
</comment>
<evidence type="ECO:0000256" key="7">
    <source>
        <dbReference type="SAM" id="Phobius"/>
    </source>
</evidence>
<feature type="transmembrane region" description="Helical" evidence="7">
    <location>
        <begin position="64"/>
        <end position="82"/>
    </location>
</feature>
<dbReference type="PANTHER" id="PTHR30477">
    <property type="entry name" value="ABC-TRANSPORTER METAL-BINDING PROTEIN"/>
    <property type="match status" value="1"/>
</dbReference>
<dbReference type="STRING" id="292415.Tbd_2539"/>
<feature type="transmembrane region" description="Helical" evidence="7">
    <location>
        <begin position="94"/>
        <end position="113"/>
    </location>
</feature>
<feature type="transmembrane region" description="Helical" evidence="7">
    <location>
        <begin position="6"/>
        <end position="25"/>
    </location>
</feature>
<keyword evidence="9" id="KW-1185">Reference proteome</keyword>
<proteinExistence type="inferred from homology"/>
<gene>
    <name evidence="8" type="ordered locus">Tbd_2539</name>
</gene>
<dbReference type="KEGG" id="tbd:Tbd_2539"/>
<organism evidence="8 9">
    <name type="scientific">Thiobacillus denitrificans (strain ATCC 25259 / T1)</name>
    <dbReference type="NCBI Taxonomy" id="292415"/>
    <lineage>
        <taxon>Bacteria</taxon>
        <taxon>Pseudomonadati</taxon>
        <taxon>Pseudomonadota</taxon>
        <taxon>Betaproteobacteria</taxon>
        <taxon>Nitrosomonadales</taxon>
        <taxon>Thiobacillaceae</taxon>
        <taxon>Thiobacillus</taxon>
    </lineage>
</organism>
<feature type="transmembrane region" description="Helical" evidence="7">
    <location>
        <begin position="231"/>
        <end position="251"/>
    </location>
</feature>
<keyword evidence="5 7" id="KW-0472">Membrane</keyword>
<evidence type="ECO:0000256" key="4">
    <source>
        <dbReference type="ARBA" id="ARBA00022989"/>
    </source>
</evidence>
<reference evidence="8 9" key="1">
    <citation type="journal article" date="2006" name="J. Bacteriol.">
        <title>The genome sequence of the obligately chemolithoautotrophic, facultatively anaerobic bacterium Thiobacillus denitrificans.</title>
        <authorList>
            <person name="Beller H.R."/>
            <person name="Chain P.S."/>
            <person name="Letain T.E."/>
            <person name="Chakicherla A."/>
            <person name="Larimer F.W."/>
            <person name="Richardson P.M."/>
            <person name="Coleman M.A."/>
            <person name="Wood A.P."/>
            <person name="Kelly D.P."/>
        </authorList>
    </citation>
    <scope>NUCLEOTIDE SEQUENCE [LARGE SCALE GENOMIC DNA]</scope>
    <source>
        <strain evidence="8 9">ATCC 25259</strain>
    </source>
</reference>
<dbReference type="EMBL" id="CP000116">
    <property type="protein sequence ID" value="AAZ98492.1"/>
    <property type="molecule type" value="Genomic_DNA"/>
</dbReference>
<evidence type="ECO:0000256" key="1">
    <source>
        <dbReference type="ARBA" id="ARBA00004141"/>
    </source>
</evidence>
<sequence length="256" mass="26004">MNAAFAPDLLAWPFAVGLLVLATHVPLGRRVLARGIIFLDLAIAQLAVLGVVAAHALDLAASDWATQAAAATAALAGAALLAGFEKRWPAIQEALIGSSFVVGASLAVLLLAGDPHGGEHLAELLTGQLLWATRSQALWIAALYALLLAVMAWRRERLTGLPFYLVFALAITASVQLVGVYLVFASLILPALAVRGLAPARAVASGWLLGAAGYGGGLAFSAGYDLPAGPAIVVALAVIALLGGALLRVAAAGGER</sequence>
<keyword evidence="6" id="KW-0813">Transport</keyword>
<keyword evidence="4 7" id="KW-1133">Transmembrane helix</keyword>
<dbReference type="HOGENOM" id="CLU_096130_0_0_4"/>
<evidence type="ECO:0000256" key="6">
    <source>
        <dbReference type="RuleBase" id="RU003943"/>
    </source>
</evidence>
<comment type="subcellular location">
    <subcellularLocation>
        <location evidence="6">Cell membrane</location>
        <topology evidence="6">Multi-pass membrane protein</topology>
    </subcellularLocation>
    <subcellularLocation>
        <location evidence="1">Membrane</location>
        <topology evidence="1">Multi-pass membrane protein</topology>
    </subcellularLocation>
</comment>
<dbReference type="PANTHER" id="PTHR30477:SF19">
    <property type="entry name" value="METAL ABC TRANSPORTER PERMEASE"/>
    <property type="match status" value="1"/>
</dbReference>
<evidence type="ECO:0000313" key="8">
    <source>
        <dbReference type="EMBL" id="AAZ98492.1"/>
    </source>
</evidence>
<dbReference type="InterPro" id="IPR037294">
    <property type="entry name" value="ABC_BtuC-like"/>
</dbReference>
<feature type="transmembrane region" description="Helical" evidence="7">
    <location>
        <begin position="165"/>
        <end position="192"/>
    </location>
</feature>
<evidence type="ECO:0000256" key="3">
    <source>
        <dbReference type="ARBA" id="ARBA00022692"/>
    </source>
</evidence>
<evidence type="ECO:0000256" key="5">
    <source>
        <dbReference type="ARBA" id="ARBA00023136"/>
    </source>
</evidence>
<protein>
    <submittedName>
        <fullName evidence="8">Zinc/manganese transport system permease protein</fullName>
    </submittedName>
</protein>
<dbReference type="eggNOG" id="COG1108">
    <property type="taxonomic scope" value="Bacteria"/>
</dbReference>
<dbReference type="GO" id="GO:0010043">
    <property type="term" value="P:response to zinc ion"/>
    <property type="evidence" value="ECO:0007669"/>
    <property type="project" value="TreeGrafter"/>
</dbReference>
<name>Q3SFW4_THIDA</name>
<dbReference type="SUPFAM" id="SSF81345">
    <property type="entry name" value="ABC transporter involved in vitamin B12 uptake, BtuC"/>
    <property type="match status" value="1"/>
</dbReference>
<dbReference type="OrthoDB" id="14209at2"/>
<dbReference type="GO" id="GO:0043190">
    <property type="term" value="C:ATP-binding cassette (ABC) transporter complex"/>
    <property type="evidence" value="ECO:0007669"/>
    <property type="project" value="InterPro"/>
</dbReference>
<dbReference type="GO" id="GO:0055085">
    <property type="term" value="P:transmembrane transport"/>
    <property type="evidence" value="ECO:0007669"/>
    <property type="project" value="InterPro"/>
</dbReference>
<dbReference type="Pfam" id="PF00950">
    <property type="entry name" value="ABC-3"/>
    <property type="match status" value="2"/>
</dbReference>
<feature type="transmembrane region" description="Helical" evidence="7">
    <location>
        <begin position="37"/>
        <end position="58"/>
    </location>
</feature>
<dbReference type="AlphaFoldDB" id="Q3SFW4"/>
<feature type="transmembrane region" description="Helical" evidence="7">
    <location>
        <begin position="204"/>
        <end position="224"/>
    </location>
</feature>
<feature type="transmembrane region" description="Helical" evidence="7">
    <location>
        <begin position="133"/>
        <end position="153"/>
    </location>
</feature>
<keyword evidence="3 6" id="KW-0812">Transmembrane</keyword>
<evidence type="ECO:0000256" key="2">
    <source>
        <dbReference type="ARBA" id="ARBA00008034"/>
    </source>
</evidence>
<evidence type="ECO:0000313" key="9">
    <source>
        <dbReference type="Proteomes" id="UP000008291"/>
    </source>
</evidence>